<dbReference type="EMBL" id="RQXV01000001">
    <property type="protein sequence ID" value="RRD01474.1"/>
    <property type="molecule type" value="Genomic_DNA"/>
</dbReference>
<evidence type="ECO:0000313" key="11">
    <source>
        <dbReference type="EMBL" id="RRD01474.1"/>
    </source>
</evidence>
<dbReference type="OrthoDB" id="9801430at2"/>
<dbReference type="Proteomes" id="UP000267535">
    <property type="component" value="Unassembled WGS sequence"/>
</dbReference>
<evidence type="ECO:0000256" key="5">
    <source>
        <dbReference type="ARBA" id="ARBA00022833"/>
    </source>
</evidence>
<sequence length="226" mass="25277">MIERLTPSSPEVLAVSVQECGEALVDIRSLGSLKFGPPPESPATAADYTFMRQGIYQRLLQAQALLPEGISMQLYEAYRSLKVQEMLFADELERVRKRQSDISDADCFTEATRMVSAVAYPDGTLNIPPHNTGAAVDLLLLDENGQALDFGMDIYRWTEVDPDLCLTHAPGLSDEAVSNRQLLVDVMTRAGFVNYPQEWWHFSYGDRFWAYLSGHDHAIYGAVMHA</sequence>
<dbReference type="PIRSF" id="PIRSF026671">
    <property type="entry name" value="AA_dipeptidase"/>
    <property type="match status" value="1"/>
</dbReference>
<evidence type="ECO:0000256" key="7">
    <source>
        <dbReference type="ARBA" id="ARBA00023049"/>
    </source>
</evidence>
<organism evidence="11 12">
    <name type="scientific">Amphritea balenae</name>
    <dbReference type="NCBI Taxonomy" id="452629"/>
    <lineage>
        <taxon>Bacteria</taxon>
        <taxon>Pseudomonadati</taxon>
        <taxon>Pseudomonadota</taxon>
        <taxon>Gammaproteobacteria</taxon>
        <taxon>Oceanospirillales</taxon>
        <taxon>Oceanospirillaceae</taxon>
        <taxon>Amphritea</taxon>
    </lineage>
</organism>
<accession>A0A3P1SW97</accession>
<evidence type="ECO:0000256" key="9">
    <source>
        <dbReference type="HAMAP-Rule" id="MF_01924"/>
    </source>
</evidence>
<dbReference type="RefSeq" id="WP_124924547.1">
    <property type="nucleotide sequence ID" value="NZ_BMOH01000001.1"/>
</dbReference>
<dbReference type="CDD" id="cd14843">
    <property type="entry name" value="D-Ala-D-Ala_dipeptidase_like"/>
    <property type="match status" value="1"/>
</dbReference>
<evidence type="ECO:0000256" key="8">
    <source>
        <dbReference type="ARBA" id="ARBA00023316"/>
    </source>
</evidence>
<gene>
    <name evidence="9" type="primary">ddpX</name>
    <name evidence="11" type="ORF">EHS89_02625</name>
</gene>
<dbReference type="GO" id="GO:0008270">
    <property type="term" value="F:zinc ion binding"/>
    <property type="evidence" value="ECO:0007669"/>
    <property type="project" value="UniProtKB-UniRule"/>
</dbReference>
<evidence type="ECO:0000313" key="12">
    <source>
        <dbReference type="Proteomes" id="UP000267535"/>
    </source>
</evidence>
<dbReference type="PANTHER" id="PTHR43126">
    <property type="entry name" value="D-ALANYL-D-ALANINE DIPEPTIDASE"/>
    <property type="match status" value="1"/>
</dbReference>
<dbReference type="GO" id="GO:0006508">
    <property type="term" value="P:proteolysis"/>
    <property type="evidence" value="ECO:0007669"/>
    <property type="project" value="UniProtKB-KW"/>
</dbReference>
<keyword evidence="7 9" id="KW-0482">Metalloprotease</keyword>
<feature type="site" description="Transition state stabilizer" evidence="9">
    <location>
        <position position="79"/>
    </location>
</feature>
<keyword evidence="5 9" id="KW-0862">Zinc</keyword>
<keyword evidence="6 9" id="KW-0224">Dipeptidase</keyword>
<feature type="binding site" evidence="9">
    <location>
        <position position="137"/>
    </location>
    <ligand>
        <name>Zn(2+)</name>
        <dbReference type="ChEBI" id="CHEBI:29105"/>
        <note>catalytic</note>
    </ligand>
</feature>
<keyword evidence="8 10" id="KW-0961">Cell wall biogenesis/degradation</keyword>
<proteinExistence type="inferred from homology"/>
<dbReference type="SUPFAM" id="SSF55166">
    <property type="entry name" value="Hedgehog/DD-peptidase"/>
    <property type="match status" value="1"/>
</dbReference>
<dbReference type="GO" id="GO:0071555">
    <property type="term" value="P:cell wall organization"/>
    <property type="evidence" value="ECO:0007669"/>
    <property type="project" value="UniProtKB-KW"/>
</dbReference>
<dbReference type="HAMAP" id="MF_01924">
    <property type="entry name" value="A_A_dipeptidase"/>
    <property type="match status" value="1"/>
</dbReference>
<feature type="binding site" evidence="9">
    <location>
        <position position="130"/>
    </location>
    <ligand>
        <name>Zn(2+)</name>
        <dbReference type="ChEBI" id="CHEBI:29105"/>
        <note>catalytic</note>
    </ligand>
</feature>
<name>A0A3P1SW97_9GAMM</name>
<comment type="caution">
    <text evidence="11">The sequence shown here is derived from an EMBL/GenBank/DDBJ whole genome shotgun (WGS) entry which is preliminary data.</text>
</comment>
<keyword evidence="12" id="KW-1185">Reference proteome</keyword>
<comment type="catalytic activity">
    <reaction evidence="1 9 10">
        <text>D-alanyl-D-alanine + H2O = 2 D-alanine</text>
        <dbReference type="Rhea" id="RHEA:20661"/>
        <dbReference type="ChEBI" id="CHEBI:15377"/>
        <dbReference type="ChEBI" id="CHEBI:57416"/>
        <dbReference type="ChEBI" id="CHEBI:57822"/>
        <dbReference type="EC" id="3.4.13.22"/>
    </reaction>
</comment>
<comment type="similarity">
    <text evidence="9 10">Belongs to the peptidase M15D family.</text>
</comment>
<evidence type="ECO:0000256" key="3">
    <source>
        <dbReference type="ARBA" id="ARBA00022723"/>
    </source>
</evidence>
<evidence type="ECO:0000256" key="10">
    <source>
        <dbReference type="PIRNR" id="PIRNR026671"/>
    </source>
</evidence>
<dbReference type="Pfam" id="PF01427">
    <property type="entry name" value="Peptidase_M15"/>
    <property type="match status" value="1"/>
</dbReference>
<dbReference type="EC" id="3.4.13.22" evidence="9 10"/>
<protein>
    <recommendedName>
        <fullName evidence="9 10">D-alanyl-D-alanine dipeptidase</fullName>
        <shortName evidence="9 10">D-Ala-D-Ala dipeptidase</shortName>
        <ecNumber evidence="9 10">3.4.13.22</ecNumber>
    </recommendedName>
</protein>
<reference evidence="11 12" key="1">
    <citation type="submission" date="2018-11" db="EMBL/GenBank/DDBJ databases">
        <title>The draft genome sequence of Amphritea balenae JAMM 1525T.</title>
        <authorList>
            <person name="Fang Z."/>
            <person name="Zhang Y."/>
            <person name="Han X."/>
        </authorList>
    </citation>
    <scope>NUCLEOTIDE SEQUENCE [LARGE SCALE GENOMIC DNA]</scope>
    <source>
        <strain evidence="11 12">JAMM 1525</strain>
    </source>
</reference>
<evidence type="ECO:0000256" key="1">
    <source>
        <dbReference type="ARBA" id="ARBA00001362"/>
    </source>
</evidence>
<keyword evidence="3 9" id="KW-0479">Metal-binding</keyword>
<dbReference type="InterPro" id="IPR009045">
    <property type="entry name" value="Zn_M74/Hedgehog-like"/>
</dbReference>
<dbReference type="GO" id="GO:0008237">
    <property type="term" value="F:metallopeptidase activity"/>
    <property type="evidence" value="ECO:0007669"/>
    <property type="project" value="UniProtKB-KW"/>
</dbReference>
<dbReference type="GO" id="GO:0160237">
    <property type="term" value="F:D-Ala-D-Ala dipeptidase activity"/>
    <property type="evidence" value="ECO:0007669"/>
    <property type="project" value="UniProtKB-EC"/>
</dbReference>
<dbReference type="PANTHER" id="PTHR43126:SF2">
    <property type="entry name" value="D-ALANYL-D-ALANINE DIPEPTIDASE"/>
    <property type="match status" value="1"/>
</dbReference>
<comment type="function">
    <text evidence="9 10">Catalyzes hydrolysis of the D-alanyl-D-alanine dipeptide.</text>
</comment>
<dbReference type="Gene3D" id="3.30.1380.10">
    <property type="match status" value="1"/>
</dbReference>
<keyword evidence="2 9" id="KW-0645">Protease</keyword>
<comment type="cofactor">
    <cofactor evidence="9">
        <name>Zn(2+)</name>
        <dbReference type="ChEBI" id="CHEBI:29105"/>
    </cofactor>
    <text evidence="9">Binds 1 zinc ion per subunit.</text>
</comment>
<evidence type="ECO:0000256" key="6">
    <source>
        <dbReference type="ARBA" id="ARBA00022997"/>
    </source>
</evidence>
<evidence type="ECO:0000256" key="2">
    <source>
        <dbReference type="ARBA" id="ARBA00022670"/>
    </source>
</evidence>
<evidence type="ECO:0000256" key="4">
    <source>
        <dbReference type="ARBA" id="ARBA00022801"/>
    </source>
</evidence>
<dbReference type="InterPro" id="IPR000755">
    <property type="entry name" value="A_A_dipeptidase"/>
</dbReference>
<feature type="binding site" evidence="9">
    <location>
        <position position="201"/>
    </location>
    <ligand>
        <name>Zn(2+)</name>
        <dbReference type="ChEBI" id="CHEBI:29105"/>
        <note>catalytic</note>
    </ligand>
</feature>
<dbReference type="AlphaFoldDB" id="A0A3P1SW97"/>
<feature type="active site" description="Proton donor/acceptor" evidence="9">
    <location>
        <position position="198"/>
    </location>
</feature>
<keyword evidence="4 9" id="KW-0378">Hydrolase</keyword>